<dbReference type="AlphaFoldDB" id="A0A8T3VPI9"/>
<dbReference type="EMBL" id="SUTG01000088">
    <property type="protein sequence ID" value="MBE6513394.1"/>
    <property type="molecule type" value="Genomic_DNA"/>
</dbReference>
<protein>
    <submittedName>
        <fullName evidence="1">Uncharacterized protein</fullName>
    </submittedName>
</protein>
<evidence type="ECO:0000313" key="1">
    <source>
        <dbReference type="EMBL" id="MBE6513394.1"/>
    </source>
</evidence>
<name>A0A8T3VPI9_METOL</name>
<comment type="caution">
    <text evidence="1">The sequence shown here is derived from an EMBL/GenBank/DDBJ whole genome shotgun (WGS) entry which is preliminary data.</text>
</comment>
<reference evidence="1" key="1">
    <citation type="submission" date="2019-04" db="EMBL/GenBank/DDBJ databases">
        <title>Evolution of Biomass-Degrading Anaerobic Consortia Revealed by Metagenomics.</title>
        <authorList>
            <person name="Peng X."/>
        </authorList>
    </citation>
    <scope>NUCLEOTIDE SEQUENCE</scope>
    <source>
        <strain evidence="1">SIG14</strain>
    </source>
</reference>
<gene>
    <name evidence="1" type="ORF">E7Z75_09710</name>
</gene>
<evidence type="ECO:0000313" key="2">
    <source>
        <dbReference type="Proteomes" id="UP000732619"/>
    </source>
</evidence>
<organism evidence="1 2">
    <name type="scientific">Methanobrevibacter olleyae</name>
    <dbReference type="NCBI Taxonomy" id="294671"/>
    <lineage>
        <taxon>Archaea</taxon>
        <taxon>Methanobacteriati</taxon>
        <taxon>Methanobacteriota</taxon>
        <taxon>Methanomada group</taxon>
        <taxon>Methanobacteria</taxon>
        <taxon>Methanobacteriales</taxon>
        <taxon>Methanobacteriaceae</taxon>
        <taxon>Methanobrevibacter</taxon>
    </lineage>
</organism>
<accession>A0A8T3VPI9</accession>
<proteinExistence type="predicted"/>
<dbReference type="Proteomes" id="UP000732619">
    <property type="component" value="Unassembled WGS sequence"/>
</dbReference>
<sequence length="279" mass="33597">MNYMYVYDLNENIDVDKVKQMKEKDRKKYFKKIEKKIKKVNSNHESKRKTTFDFQLNQVKELEKMKDDFDVDEFKQIIYKEPSDIDVSKETILFYSMFENTVRTGYDFVYYAKQHLRLINDLLYFYRDNFNFQSCYVNKEENQQINLDVNNQLLQKYFNTLIEYFVEDVNVHVMIGAYAVDIASEIIDKYVLDFVGLRHEFFMNIEMLTFTHKELETLSKVLECLESDGFSIAKMIHDIQCLKEDGKESSYRKDICYDMNEFKLIADGYDEKIEVKSLE</sequence>